<comment type="subcellular location">
    <subcellularLocation>
        <location evidence="1">Membrane</location>
        <topology evidence="1">Multi-pass membrane protein</topology>
    </subcellularLocation>
</comment>
<feature type="transmembrane region" description="Helical" evidence="10">
    <location>
        <begin position="168"/>
        <end position="190"/>
    </location>
</feature>
<feature type="transmembrane region" description="Helical" evidence="10">
    <location>
        <begin position="1037"/>
        <end position="1057"/>
    </location>
</feature>
<evidence type="ECO:0008006" key="15">
    <source>
        <dbReference type="Google" id="ProtNLM"/>
    </source>
</evidence>
<keyword evidence="7 10" id="KW-1133">Transmembrane helix</keyword>
<dbReference type="Pfam" id="PF00005">
    <property type="entry name" value="ABC_tran"/>
    <property type="match status" value="1"/>
</dbReference>
<dbReference type="AlphaFoldDB" id="A0A9P8A275"/>
<gene>
    <name evidence="13" type="ORF">KVV02_000673</name>
</gene>
<feature type="compositionally biased region" description="Polar residues" evidence="9">
    <location>
        <begin position="731"/>
        <end position="745"/>
    </location>
</feature>
<dbReference type="Proteomes" id="UP000717515">
    <property type="component" value="Unassembled WGS sequence"/>
</dbReference>
<evidence type="ECO:0000259" key="11">
    <source>
        <dbReference type="PROSITE" id="PS50893"/>
    </source>
</evidence>
<evidence type="ECO:0000313" key="13">
    <source>
        <dbReference type="EMBL" id="KAG9321059.1"/>
    </source>
</evidence>
<proteinExistence type="inferred from homology"/>
<evidence type="ECO:0000256" key="6">
    <source>
        <dbReference type="ARBA" id="ARBA00022840"/>
    </source>
</evidence>
<accession>A0A9P8A275</accession>
<evidence type="ECO:0000256" key="7">
    <source>
        <dbReference type="ARBA" id="ARBA00022989"/>
    </source>
</evidence>
<evidence type="ECO:0000256" key="5">
    <source>
        <dbReference type="ARBA" id="ARBA00022741"/>
    </source>
</evidence>
<dbReference type="InterPro" id="IPR003439">
    <property type="entry name" value="ABC_transporter-like_ATP-bd"/>
</dbReference>
<dbReference type="Pfam" id="PF00664">
    <property type="entry name" value="ABC_membrane"/>
    <property type="match status" value="2"/>
</dbReference>
<dbReference type="PANTHER" id="PTHR24223:SF456">
    <property type="entry name" value="MULTIDRUG RESISTANCE-ASSOCIATED PROTEIN LETHAL(2)03659"/>
    <property type="match status" value="1"/>
</dbReference>
<evidence type="ECO:0000256" key="3">
    <source>
        <dbReference type="ARBA" id="ARBA00022448"/>
    </source>
</evidence>
<keyword evidence="4 10" id="KW-0812">Transmembrane</keyword>
<dbReference type="PROSITE" id="PS50893">
    <property type="entry name" value="ABC_TRANSPORTER_2"/>
    <property type="match status" value="1"/>
</dbReference>
<feature type="domain" description="ABC transmembrane type-1" evidence="12">
    <location>
        <begin position="818"/>
        <end position="1094"/>
    </location>
</feature>
<feature type="transmembrane region" description="Helical" evidence="10">
    <location>
        <begin position="923"/>
        <end position="943"/>
    </location>
</feature>
<dbReference type="EMBL" id="JAIFTL010000234">
    <property type="protein sequence ID" value="KAG9321059.1"/>
    <property type="molecule type" value="Genomic_DNA"/>
</dbReference>
<evidence type="ECO:0000256" key="2">
    <source>
        <dbReference type="ARBA" id="ARBA00009726"/>
    </source>
</evidence>
<dbReference type="InterPro" id="IPR027417">
    <property type="entry name" value="P-loop_NTPase"/>
</dbReference>
<evidence type="ECO:0000313" key="14">
    <source>
        <dbReference type="Proteomes" id="UP000717515"/>
    </source>
</evidence>
<comment type="caution">
    <text evidence="13">The sequence shown here is derived from an EMBL/GenBank/DDBJ whole genome shotgun (WGS) entry which is preliminary data.</text>
</comment>
<feature type="region of interest" description="Disordered" evidence="9">
    <location>
        <begin position="731"/>
        <end position="793"/>
    </location>
</feature>
<keyword evidence="8 10" id="KW-0472">Membrane</keyword>
<dbReference type="FunFam" id="3.40.50.300:FF:000997">
    <property type="entry name" value="Multidrug resistance-associated protein 1"/>
    <property type="match status" value="1"/>
</dbReference>
<dbReference type="GO" id="GO:0016887">
    <property type="term" value="F:ATP hydrolysis activity"/>
    <property type="evidence" value="ECO:0007669"/>
    <property type="project" value="InterPro"/>
</dbReference>
<feature type="domain" description="ABC transporter" evidence="11">
    <location>
        <begin position="492"/>
        <end position="712"/>
    </location>
</feature>
<evidence type="ECO:0000256" key="8">
    <source>
        <dbReference type="ARBA" id="ARBA00023136"/>
    </source>
</evidence>
<evidence type="ECO:0000256" key="9">
    <source>
        <dbReference type="SAM" id="MobiDB-lite"/>
    </source>
</evidence>
<protein>
    <recommendedName>
        <fullName evidence="15">P-loop containing nucleoside triphosphate hydrolase protein</fullName>
    </recommendedName>
</protein>
<dbReference type="Gene3D" id="3.40.50.300">
    <property type="entry name" value="P-loop containing nucleotide triphosphate hydrolases"/>
    <property type="match status" value="2"/>
</dbReference>
<sequence length="1247" mass="138360">MDLDQPSTKSTNSLITAVETDPSFQEERQELGGHQQEDGPISPETRANFLEGFSLWWLNDLFRIGSTRQIQEQDLYRLPDRRRAQVVSQTLYDHWEEEKLRAVFKGRTPSLLRALRRSFWRMYLPSYIYLEMGDACQIWSPIVMQMLLKFLQNTQSEPATPPPVSRGYGLAAGIFALSFVQVMLYTHWNLNSVLTGLSIRTALVDLVFRKATTLSAKAHLLYSDGSIINMMSTDISRIESAMMPVISIFASPVFVLVIVALLVQLMGPSALLGALILFFFSPIQGWGMSTLGPVRKKASQFTDSRIRLSTEILQGVRVIKFFAWENSFLKKLAEIRVQELSFVGRILRTRGFITATSSASAIPVLASTLSFALYSALGNELNPEVVFPALAYYSIMRVSLLVLPSCYSSVVDAYVAVGRLQKFLLSDDDNEIAVIVDESAKDAILIEDADFVWDALPPSVASTLSSSDTDSTSSSLSAIKDGASANDIDQQLPVDQESQGVETATFLRNINLKIPRGSLVAVIGPVGSGKSSLLQAIVGNMKKCRGQVVRGTTISYAPQTPWIQNTSVRDNILFGTAFDQDRYWRIVKACCLEEDLESLPAGDLTEIGERGINLSGGQKTRLSLARSIYFDAGTVIMDDPLSAVDAHVGKRLWEDCILGELKDRTRVIATHQLHVLPDVDYVIVLKDGAVVEEGLFNDLMEKGGNFTELMIKYGGVVRVRADDNVDLKISRASSSNTVQQQGSSTDSKRGEQESLTANEGGLDGRNSQEDGTNKAAAKESSTPAGGSKLIMEEERESGAVSTSVYAEYFRMAGIWTWIAVLATYVFGQACNLMMNYWLSLWSGGAIELSTTTNILVYVSFAITQFFFAAIASQLLSYAVIKTAREMHRKAFDKTIHARLSFFDTNPLGRILNRFSKDVDTIDNVLWGTLNDIFVTGLIVLGSVTMAIIYFPWLLIAVVPMAGLYYYLSIYYRRTSREVKRLDSTLRSVLYAYFSESLSGMGTLKAYNRVEHAVRVNQQKLDFSNRPYYLFQIGTRWISLRVNLLGIIFTFMTAMFIVEARHTISAAAAGLVLSYLVRTGGDMNWVVQCVSMLENNMNSTERLVHYVKNLPQEPLMESLPDKKPAGDWPSQGAISFKNVTMRYRLELPPVLNNISFDIQPATANVDMATDALIQKAIRVNFADATVVTVAHRINTIVDYDRILVMSQGQVAEYDSPRQLLSDPFSTFSSLVSETGAQNAAHLRSLTGL</sequence>
<evidence type="ECO:0000256" key="4">
    <source>
        <dbReference type="ARBA" id="ARBA00022692"/>
    </source>
</evidence>
<dbReference type="SUPFAM" id="SSF90123">
    <property type="entry name" value="ABC transporter transmembrane region"/>
    <property type="match status" value="2"/>
</dbReference>
<dbReference type="CDD" id="cd18606">
    <property type="entry name" value="ABC_6TM_YOR1_D2_like"/>
    <property type="match status" value="1"/>
</dbReference>
<feature type="transmembrane region" description="Helical" evidence="10">
    <location>
        <begin position="949"/>
        <end position="971"/>
    </location>
</feature>
<dbReference type="GO" id="GO:0005524">
    <property type="term" value="F:ATP binding"/>
    <property type="evidence" value="ECO:0007669"/>
    <property type="project" value="UniProtKB-KW"/>
</dbReference>
<dbReference type="InterPro" id="IPR017871">
    <property type="entry name" value="ABC_transporter-like_CS"/>
</dbReference>
<dbReference type="InterPro" id="IPR003593">
    <property type="entry name" value="AAA+_ATPase"/>
</dbReference>
<dbReference type="InterPro" id="IPR050173">
    <property type="entry name" value="ABC_transporter_C-like"/>
</dbReference>
<dbReference type="CDD" id="cd03250">
    <property type="entry name" value="ABCC_MRP_domain1"/>
    <property type="match status" value="1"/>
</dbReference>
<feature type="compositionally biased region" description="Polar residues" evidence="9">
    <location>
        <begin position="1"/>
        <end position="15"/>
    </location>
</feature>
<dbReference type="SMART" id="SM00382">
    <property type="entry name" value="AAA"/>
    <property type="match status" value="1"/>
</dbReference>
<dbReference type="GO" id="GO:0140359">
    <property type="term" value="F:ABC-type transporter activity"/>
    <property type="evidence" value="ECO:0007669"/>
    <property type="project" value="InterPro"/>
</dbReference>
<feature type="transmembrane region" description="Helical" evidence="10">
    <location>
        <begin position="127"/>
        <end position="148"/>
    </location>
</feature>
<evidence type="ECO:0000259" key="12">
    <source>
        <dbReference type="PROSITE" id="PS50929"/>
    </source>
</evidence>
<dbReference type="InterPro" id="IPR036640">
    <property type="entry name" value="ABC1_TM_sf"/>
</dbReference>
<feature type="transmembrane region" description="Helical" evidence="10">
    <location>
        <begin position="269"/>
        <end position="287"/>
    </location>
</feature>
<keyword evidence="5" id="KW-0547">Nucleotide-binding</keyword>
<feature type="region of interest" description="Disordered" evidence="9">
    <location>
        <begin position="1"/>
        <end position="43"/>
    </location>
</feature>
<dbReference type="Gene3D" id="1.20.1560.10">
    <property type="entry name" value="ABC transporter type 1, transmembrane domain"/>
    <property type="match status" value="2"/>
</dbReference>
<dbReference type="FunFam" id="1.20.1560.10:FF:000006">
    <property type="entry name" value="ATP-binding cassette, sub-family C (CFTR/MRP), member 9"/>
    <property type="match status" value="1"/>
</dbReference>
<dbReference type="GO" id="GO:0016020">
    <property type="term" value="C:membrane"/>
    <property type="evidence" value="ECO:0007669"/>
    <property type="project" value="UniProtKB-SubCell"/>
</dbReference>
<organism evidence="13 14">
    <name type="scientific">Mortierella alpina</name>
    <name type="common">Oleaginous fungus</name>
    <name type="synonym">Mortierella renispora</name>
    <dbReference type="NCBI Taxonomy" id="64518"/>
    <lineage>
        <taxon>Eukaryota</taxon>
        <taxon>Fungi</taxon>
        <taxon>Fungi incertae sedis</taxon>
        <taxon>Mucoromycota</taxon>
        <taxon>Mortierellomycotina</taxon>
        <taxon>Mortierellomycetes</taxon>
        <taxon>Mortierellales</taxon>
        <taxon>Mortierellaceae</taxon>
        <taxon>Mortierella</taxon>
    </lineage>
</organism>
<feature type="transmembrane region" description="Helical" evidence="10">
    <location>
        <begin position="352"/>
        <end position="374"/>
    </location>
</feature>
<name>A0A9P8A275_MORAP</name>
<reference evidence="13" key="1">
    <citation type="submission" date="2021-07" db="EMBL/GenBank/DDBJ databases">
        <title>Draft genome of Mortierella alpina, strain LL118, isolated from an aspen leaf litter sample.</title>
        <authorList>
            <person name="Yang S."/>
            <person name="Vinatzer B.A."/>
        </authorList>
    </citation>
    <scope>NUCLEOTIDE SEQUENCE</scope>
    <source>
        <strain evidence="13">LL118</strain>
    </source>
</reference>
<keyword evidence="3" id="KW-0813">Transport</keyword>
<dbReference type="CDD" id="cd18597">
    <property type="entry name" value="ABC_6TM_YOR1_D1_like"/>
    <property type="match status" value="1"/>
</dbReference>
<feature type="domain" description="ABC transmembrane type-1" evidence="12">
    <location>
        <begin position="135"/>
        <end position="412"/>
    </location>
</feature>
<comment type="similarity">
    <text evidence="2">Belongs to the ABC transporter superfamily. ABCC family. Conjugate transporter (TC 3.A.1.208) subfamily.</text>
</comment>
<feature type="transmembrane region" description="Helical" evidence="10">
    <location>
        <begin position="814"/>
        <end position="834"/>
    </location>
</feature>
<keyword evidence="6" id="KW-0067">ATP-binding</keyword>
<feature type="transmembrane region" description="Helical" evidence="10">
    <location>
        <begin position="394"/>
        <end position="417"/>
    </location>
</feature>
<evidence type="ECO:0000256" key="10">
    <source>
        <dbReference type="SAM" id="Phobius"/>
    </source>
</evidence>
<feature type="transmembrane region" description="Helical" evidence="10">
    <location>
        <begin position="241"/>
        <end position="263"/>
    </location>
</feature>
<dbReference type="PROSITE" id="PS00211">
    <property type="entry name" value="ABC_TRANSPORTER_1"/>
    <property type="match status" value="1"/>
</dbReference>
<dbReference type="PANTHER" id="PTHR24223">
    <property type="entry name" value="ATP-BINDING CASSETTE SUB-FAMILY C"/>
    <property type="match status" value="1"/>
</dbReference>
<feature type="compositionally biased region" description="Basic and acidic residues" evidence="9">
    <location>
        <begin position="25"/>
        <end position="37"/>
    </location>
</feature>
<evidence type="ECO:0000256" key="1">
    <source>
        <dbReference type="ARBA" id="ARBA00004141"/>
    </source>
</evidence>
<dbReference type="SUPFAM" id="SSF52540">
    <property type="entry name" value="P-loop containing nucleoside triphosphate hydrolases"/>
    <property type="match status" value="2"/>
</dbReference>
<dbReference type="InterPro" id="IPR011527">
    <property type="entry name" value="ABC1_TM_dom"/>
</dbReference>
<dbReference type="FunFam" id="1.20.1560.10:FF:000010">
    <property type="entry name" value="Multidrug resistance-associated ABC transporter"/>
    <property type="match status" value="1"/>
</dbReference>
<feature type="transmembrane region" description="Helical" evidence="10">
    <location>
        <begin position="854"/>
        <end position="880"/>
    </location>
</feature>
<dbReference type="PROSITE" id="PS50929">
    <property type="entry name" value="ABC_TM1F"/>
    <property type="match status" value="2"/>
</dbReference>